<organism evidence="1 2">
    <name type="scientific">Glossina morsitans morsitans</name>
    <name type="common">Savannah tsetse fly</name>
    <dbReference type="NCBI Taxonomy" id="37546"/>
    <lineage>
        <taxon>Eukaryota</taxon>
        <taxon>Metazoa</taxon>
        <taxon>Ecdysozoa</taxon>
        <taxon>Arthropoda</taxon>
        <taxon>Hexapoda</taxon>
        <taxon>Insecta</taxon>
        <taxon>Pterygota</taxon>
        <taxon>Neoptera</taxon>
        <taxon>Endopterygota</taxon>
        <taxon>Diptera</taxon>
        <taxon>Brachycera</taxon>
        <taxon>Muscomorpha</taxon>
        <taxon>Hippoboscoidea</taxon>
        <taxon>Glossinidae</taxon>
        <taxon>Glossina</taxon>
    </lineage>
</organism>
<dbReference type="EnsemblMetazoa" id="GMOY007104-RA">
    <property type="protein sequence ID" value="GMOY007104-PA"/>
    <property type="gene ID" value="GMOY007104"/>
</dbReference>
<dbReference type="Proteomes" id="UP000092444">
    <property type="component" value="Unassembled WGS sequence"/>
</dbReference>
<dbReference type="EMBL" id="CCAG010010854">
    <property type="status" value="NOT_ANNOTATED_CDS"/>
    <property type="molecule type" value="Genomic_DNA"/>
</dbReference>
<dbReference type="AlphaFoldDB" id="A0A1B0ESR5"/>
<accession>A0A1B0ESR5</accession>
<dbReference type="VEuPathDB" id="VectorBase:GMOY007104"/>
<reference evidence="1" key="1">
    <citation type="submission" date="2020-05" db="UniProtKB">
        <authorList>
            <consortium name="EnsemblMetazoa"/>
        </authorList>
    </citation>
    <scope>IDENTIFICATION</scope>
    <source>
        <strain evidence="1">Yale</strain>
    </source>
</reference>
<dbReference type="InterPro" id="IPR006601">
    <property type="entry name" value="Uncharacterised_DM11_DROME"/>
</dbReference>
<dbReference type="PhylomeDB" id="A0A1B0ESR5"/>
<evidence type="ECO:0000313" key="1">
    <source>
        <dbReference type="EnsemblMetazoa" id="GMOY007104-PA"/>
    </source>
</evidence>
<protein>
    <submittedName>
        <fullName evidence="1">Uncharacterized protein</fullName>
    </submittedName>
</protein>
<dbReference type="SMART" id="SM00675">
    <property type="entry name" value="DM11"/>
    <property type="match status" value="1"/>
</dbReference>
<evidence type="ECO:0000313" key="2">
    <source>
        <dbReference type="Proteomes" id="UP000092444"/>
    </source>
</evidence>
<name>A0A1B0ESR5_GLOMM</name>
<sequence length="110" mass="13086">MEAELRKFFRGGWIQTPFSVRILDFCKEMTNTQSFTYEVWSGHIFPEDLQCVEKGIKYRHHPFTVKVDFEALVNMEGRYKFTTVFRAYDEDNRLRPEVICLEVPGDIIKV</sequence>
<keyword evidence="2" id="KW-1185">Reference proteome</keyword>
<proteinExistence type="predicted"/>